<dbReference type="CDD" id="cd16413">
    <property type="entry name" value="DGQHR_domain"/>
    <property type="match status" value="1"/>
</dbReference>
<evidence type="ECO:0008006" key="3">
    <source>
        <dbReference type="Google" id="ProtNLM"/>
    </source>
</evidence>
<organism evidence="1 2">
    <name type="scientific">Vibrio tasmaniensis 1F-267</name>
    <dbReference type="NCBI Taxonomy" id="1191324"/>
    <lineage>
        <taxon>Bacteria</taxon>
        <taxon>Pseudomonadati</taxon>
        <taxon>Pseudomonadota</taxon>
        <taxon>Gammaproteobacteria</taxon>
        <taxon>Vibrionales</taxon>
        <taxon>Vibrionaceae</taxon>
        <taxon>Vibrio</taxon>
    </lineage>
</organism>
<evidence type="ECO:0000313" key="2">
    <source>
        <dbReference type="Proteomes" id="UP000094638"/>
    </source>
</evidence>
<dbReference type="EMBL" id="AJZO02000103">
    <property type="protein sequence ID" value="OEF51296.1"/>
    <property type="molecule type" value="Genomic_DNA"/>
</dbReference>
<dbReference type="Pfam" id="PF14072">
    <property type="entry name" value="DndB"/>
    <property type="match status" value="1"/>
</dbReference>
<comment type="caution">
    <text evidence="1">The sequence shown here is derived from an EMBL/GenBank/DDBJ whole genome shotgun (WGS) entry which is preliminary data.</text>
</comment>
<accession>A0ABX3B869</accession>
<proteinExistence type="predicted"/>
<dbReference type="NCBIfam" id="TIGR03187">
    <property type="entry name" value="DGQHR"/>
    <property type="match status" value="1"/>
</dbReference>
<dbReference type="InterPro" id="IPR017642">
    <property type="entry name" value="DNA_S_mod_DndB"/>
</dbReference>
<name>A0ABX3B869_9VIBR</name>
<dbReference type="InterPro" id="IPR017601">
    <property type="entry name" value="DGQHR-contain_dom"/>
</dbReference>
<keyword evidence="2" id="KW-1185">Reference proteome</keyword>
<evidence type="ECO:0000313" key="1">
    <source>
        <dbReference type="EMBL" id="OEF51296.1"/>
    </source>
</evidence>
<reference evidence="1 2" key="1">
    <citation type="journal article" date="2012" name="Science">
        <title>Ecological populations of bacteria act as socially cohesive units of antibiotic production and resistance.</title>
        <authorList>
            <person name="Cordero O.X."/>
            <person name="Wildschutte H."/>
            <person name="Kirkup B."/>
            <person name="Proehl S."/>
            <person name="Ngo L."/>
            <person name="Hussain F."/>
            <person name="Le Roux F."/>
            <person name="Mincer T."/>
            <person name="Polz M.F."/>
        </authorList>
    </citation>
    <scope>NUCLEOTIDE SEQUENCE [LARGE SCALE GENOMIC DNA]</scope>
    <source>
        <strain evidence="1 2">1F-267</strain>
    </source>
</reference>
<protein>
    <recommendedName>
        <fullName evidence="3">DGQHR domain-containing protein</fullName>
    </recommendedName>
</protein>
<dbReference type="RefSeq" id="WP_017103901.1">
    <property type="nucleotide sequence ID" value="NZ_AJZO02000103.1"/>
</dbReference>
<sequence length="341" mass="37689">MVTEHFTLVEQPHHKFMLTTMTAGTLKDITYTAVRGVHNEVGAVQRILIERRIKSLKDFVISGGDLPGCIILNWIHDGLEIQGNSLSFELLPRIAQIIDGQHRVAGIKEAIKEKPEIADMRIPVVVYQNLTTQECADIFIAINTEQKPAPKSLVYDLYGIGSEVAIDHAAARARDIAAVLNTDESSPYFGKIKFPGERRRKGGIALSTAVSAIKPLVEPNASFEQIGVHELNSQIKCLNNYFSAIANEYGSDWDLNTNAFQYSAGFTAACEFFKLKLLGYCTTKGSFEIETIQRALLLKESGLIRQEEVSGQGGKEASRIIFTRIDAAFSPEEALIPTLKF</sequence>
<gene>
    <name evidence="1" type="ORF">A163_19780</name>
</gene>
<dbReference type="Proteomes" id="UP000094638">
    <property type="component" value="Unassembled WGS sequence"/>
</dbReference>